<accession>T1GDQ8</accession>
<dbReference type="Gene3D" id="3.30.160.60">
    <property type="entry name" value="Classic Zinc Finger"/>
    <property type="match status" value="1"/>
</dbReference>
<evidence type="ECO:0000313" key="2">
    <source>
        <dbReference type="EnsemblMetazoa" id="MESCA001451-PA"/>
    </source>
</evidence>
<reference evidence="3" key="1">
    <citation type="submission" date="2013-02" db="EMBL/GenBank/DDBJ databases">
        <authorList>
            <person name="Hughes D."/>
        </authorList>
    </citation>
    <scope>NUCLEOTIDE SEQUENCE</scope>
    <source>
        <strain>Durham</strain>
        <strain evidence="3">NC isolate 2 -- Noor lab</strain>
    </source>
</reference>
<dbReference type="EnsemblMetazoa" id="MESCA001451-RA">
    <property type="protein sequence ID" value="MESCA001451-PA"/>
    <property type="gene ID" value="MESCA001451"/>
</dbReference>
<evidence type="ECO:0000259" key="1">
    <source>
        <dbReference type="Pfam" id="PF00096"/>
    </source>
</evidence>
<dbReference type="STRING" id="36166.T1GDQ8"/>
<organism evidence="2 3">
    <name type="scientific">Megaselia scalaris</name>
    <name type="common">Humpbacked fly</name>
    <name type="synonym">Phora scalaris</name>
    <dbReference type="NCBI Taxonomy" id="36166"/>
    <lineage>
        <taxon>Eukaryota</taxon>
        <taxon>Metazoa</taxon>
        <taxon>Ecdysozoa</taxon>
        <taxon>Arthropoda</taxon>
        <taxon>Hexapoda</taxon>
        <taxon>Insecta</taxon>
        <taxon>Pterygota</taxon>
        <taxon>Neoptera</taxon>
        <taxon>Endopterygota</taxon>
        <taxon>Diptera</taxon>
        <taxon>Brachycera</taxon>
        <taxon>Muscomorpha</taxon>
        <taxon>Platypezoidea</taxon>
        <taxon>Phoridae</taxon>
        <taxon>Megaseliini</taxon>
        <taxon>Megaselia</taxon>
    </lineage>
</organism>
<dbReference type="AlphaFoldDB" id="T1GDQ8"/>
<sequence length="128" mass="14649">MPEDHTTSEQVVLESEEDANLTDDLDETKFLVPKKDSNLDLTAKKKYVTQSKTAKPEYPFVCSCGKSYKIKGSLKRHQSYECGVIPSLTCKYCPHKSKYKSDLRKHILQKHSHLDPDVSFENTLTILK</sequence>
<dbReference type="OMA" id="MIMKKES"/>
<dbReference type="HOGENOM" id="CLU_1962097_0_0_1"/>
<dbReference type="InterPro" id="IPR036236">
    <property type="entry name" value="Znf_C2H2_sf"/>
</dbReference>
<name>T1GDQ8_MEGSC</name>
<feature type="domain" description="C2H2-type" evidence="1">
    <location>
        <begin position="89"/>
        <end position="111"/>
    </location>
</feature>
<protein>
    <recommendedName>
        <fullName evidence="1">C2H2-type domain-containing protein</fullName>
    </recommendedName>
</protein>
<dbReference type="Pfam" id="PF00096">
    <property type="entry name" value="zf-C2H2"/>
    <property type="match status" value="1"/>
</dbReference>
<dbReference type="InterPro" id="IPR013087">
    <property type="entry name" value="Znf_C2H2_type"/>
</dbReference>
<proteinExistence type="predicted"/>
<dbReference type="SUPFAM" id="SSF57667">
    <property type="entry name" value="beta-beta-alpha zinc fingers"/>
    <property type="match status" value="1"/>
</dbReference>
<dbReference type="Proteomes" id="UP000015102">
    <property type="component" value="Unassembled WGS sequence"/>
</dbReference>
<dbReference type="EMBL" id="CAQQ02045166">
    <property type="status" value="NOT_ANNOTATED_CDS"/>
    <property type="molecule type" value="Genomic_DNA"/>
</dbReference>
<evidence type="ECO:0000313" key="3">
    <source>
        <dbReference type="Proteomes" id="UP000015102"/>
    </source>
</evidence>
<keyword evidence="3" id="KW-1185">Reference proteome</keyword>
<reference evidence="2" key="2">
    <citation type="submission" date="2015-06" db="UniProtKB">
        <authorList>
            <consortium name="EnsemblMetazoa"/>
        </authorList>
    </citation>
    <scope>IDENTIFICATION</scope>
</reference>